<evidence type="ECO:0000259" key="4">
    <source>
        <dbReference type="Pfam" id="PF00394"/>
    </source>
</evidence>
<proteinExistence type="predicted"/>
<dbReference type="Pfam" id="PF07731">
    <property type="entry name" value="Cu-oxidase_2"/>
    <property type="match status" value="1"/>
</dbReference>
<name>A0A841K499_9BACT</name>
<dbReference type="PANTHER" id="PTHR11709">
    <property type="entry name" value="MULTI-COPPER OXIDASE"/>
    <property type="match status" value="1"/>
</dbReference>
<dbReference type="GO" id="GO:0005507">
    <property type="term" value="F:copper ion binding"/>
    <property type="evidence" value="ECO:0007669"/>
    <property type="project" value="InterPro"/>
</dbReference>
<keyword evidence="1" id="KW-0479">Metal-binding</keyword>
<evidence type="ECO:0000256" key="1">
    <source>
        <dbReference type="ARBA" id="ARBA00022723"/>
    </source>
</evidence>
<dbReference type="OrthoDB" id="9757546at2"/>
<dbReference type="InterPro" id="IPR001117">
    <property type="entry name" value="Cu-oxidase_2nd"/>
</dbReference>
<sequence>MNRREFIAKSSAAAGLLAASGQRRLWAQTPADVRLEIAPLKLEIAPGKHVETIAYNGQVPGPLIRWPEGKPITIDVTNRTDVPEIVHWHGLWISSDQDGAMEEGSPMIAPGGQQRYSFTPRPSGLRWYHTHTYAGHDLKRSSFTGQFGCFYIEPRNEPGAYDQEVFLTLHDWNAYMGAATDASMDASYEHATINDRVLGAGAPIQVKQDQRVLFRIVNASATITHWLALAGHSMTVIALDGNPVPVQARVSAIRLAPAERAEVIVEMNQPGVWVLGETRADIRKSGMGIVIEYAGQQGEPRWAEPQETLWDYRSFAHPEPASAQPDQRVPLLFQSKFRGHGDFDYWTINGKSYPKTDTPMLQEGKRYRLAMRNKSSDDHPVHLHRHTFEVTSLDGKPLSGLRKDVIVVSANSTAEVDFVAANPGPTLFHCHQQNHMDFGFMMLFRYA</sequence>
<dbReference type="AlphaFoldDB" id="A0A841K499"/>
<gene>
    <name evidence="7" type="ORF">HNQ77_003040</name>
</gene>
<dbReference type="CDD" id="cd13908">
    <property type="entry name" value="CuRO_3_MCO_like_2"/>
    <property type="match status" value="1"/>
</dbReference>
<feature type="domain" description="Plastocyanin-like" evidence="6">
    <location>
        <begin position="43"/>
        <end position="156"/>
    </location>
</feature>
<dbReference type="InterPro" id="IPR045087">
    <property type="entry name" value="Cu-oxidase_fam"/>
</dbReference>
<dbReference type="CDD" id="cd04205">
    <property type="entry name" value="CuRO_2_LCC_like"/>
    <property type="match status" value="1"/>
</dbReference>
<dbReference type="Pfam" id="PF07732">
    <property type="entry name" value="Cu-oxidase_3"/>
    <property type="match status" value="1"/>
</dbReference>
<comment type="caution">
    <text evidence="7">The sequence shown here is derived from an EMBL/GenBank/DDBJ whole genome shotgun (WGS) entry which is preliminary data.</text>
</comment>
<evidence type="ECO:0000313" key="7">
    <source>
        <dbReference type="EMBL" id="MBB6145084.1"/>
    </source>
</evidence>
<dbReference type="Gene3D" id="2.60.40.420">
    <property type="entry name" value="Cupredoxins - blue copper proteins"/>
    <property type="match status" value="3"/>
</dbReference>
<evidence type="ECO:0000259" key="6">
    <source>
        <dbReference type="Pfam" id="PF07732"/>
    </source>
</evidence>
<keyword evidence="8" id="KW-1185">Reference proteome</keyword>
<evidence type="ECO:0000256" key="2">
    <source>
        <dbReference type="ARBA" id="ARBA00023002"/>
    </source>
</evidence>
<evidence type="ECO:0000259" key="5">
    <source>
        <dbReference type="Pfam" id="PF07731"/>
    </source>
</evidence>
<evidence type="ECO:0000256" key="3">
    <source>
        <dbReference type="ARBA" id="ARBA00023008"/>
    </source>
</evidence>
<reference evidence="7 8" key="1">
    <citation type="submission" date="2020-08" db="EMBL/GenBank/DDBJ databases">
        <title>Genomic Encyclopedia of Type Strains, Phase IV (KMG-IV): sequencing the most valuable type-strain genomes for metagenomic binning, comparative biology and taxonomic classification.</title>
        <authorList>
            <person name="Goeker M."/>
        </authorList>
    </citation>
    <scope>NUCLEOTIDE SEQUENCE [LARGE SCALE GENOMIC DNA]</scope>
    <source>
        <strain evidence="7 8">DSM 103733</strain>
    </source>
</reference>
<dbReference type="GO" id="GO:0016491">
    <property type="term" value="F:oxidoreductase activity"/>
    <property type="evidence" value="ECO:0007669"/>
    <property type="project" value="UniProtKB-KW"/>
</dbReference>
<keyword evidence="3" id="KW-0186">Copper</keyword>
<dbReference type="InterPro" id="IPR008972">
    <property type="entry name" value="Cupredoxin"/>
</dbReference>
<organism evidence="7 8">
    <name type="scientific">Silvibacterium bohemicum</name>
    <dbReference type="NCBI Taxonomy" id="1577686"/>
    <lineage>
        <taxon>Bacteria</taxon>
        <taxon>Pseudomonadati</taxon>
        <taxon>Acidobacteriota</taxon>
        <taxon>Terriglobia</taxon>
        <taxon>Terriglobales</taxon>
        <taxon>Acidobacteriaceae</taxon>
        <taxon>Silvibacterium</taxon>
    </lineage>
</organism>
<dbReference type="InterPro" id="IPR011706">
    <property type="entry name" value="Cu-oxidase_C"/>
</dbReference>
<feature type="domain" description="Plastocyanin-like" evidence="5">
    <location>
        <begin position="341"/>
        <end position="445"/>
    </location>
</feature>
<dbReference type="InterPro" id="IPR011707">
    <property type="entry name" value="Cu-oxidase-like_N"/>
</dbReference>
<evidence type="ECO:0000313" key="8">
    <source>
        <dbReference type="Proteomes" id="UP000538666"/>
    </source>
</evidence>
<dbReference type="PANTHER" id="PTHR11709:SF394">
    <property type="entry name" value="FI03373P-RELATED"/>
    <property type="match status" value="1"/>
</dbReference>
<dbReference type="Proteomes" id="UP000538666">
    <property type="component" value="Unassembled WGS sequence"/>
</dbReference>
<dbReference type="EMBL" id="JACHEK010000005">
    <property type="protein sequence ID" value="MBB6145084.1"/>
    <property type="molecule type" value="Genomic_DNA"/>
</dbReference>
<dbReference type="RefSeq" id="WP_082125471.1">
    <property type="nucleotide sequence ID" value="NZ_JACHEK010000005.1"/>
</dbReference>
<dbReference type="Pfam" id="PF00394">
    <property type="entry name" value="Cu-oxidase"/>
    <property type="match status" value="1"/>
</dbReference>
<protein>
    <submittedName>
        <fullName evidence="7">FtsP/CotA-like multicopper oxidase with cupredoxin domain</fullName>
    </submittedName>
</protein>
<keyword evidence="2" id="KW-0560">Oxidoreductase</keyword>
<feature type="domain" description="Plastocyanin-like" evidence="4">
    <location>
        <begin position="165"/>
        <end position="275"/>
    </location>
</feature>
<accession>A0A841K499</accession>
<dbReference type="SUPFAM" id="SSF49503">
    <property type="entry name" value="Cupredoxins"/>
    <property type="match status" value="3"/>
</dbReference>